<dbReference type="Gene3D" id="3.40.50.1400">
    <property type="match status" value="2"/>
</dbReference>
<dbReference type="Pfam" id="PF02570">
    <property type="entry name" value="CbiC"/>
    <property type="match status" value="1"/>
</dbReference>
<dbReference type="InterPro" id="IPR036588">
    <property type="entry name" value="CobH/CbiC_sf"/>
</dbReference>
<organism evidence="8 9">
    <name type="scientific">Geodia barretti</name>
    <name type="common">Barrett's horny sponge</name>
    <dbReference type="NCBI Taxonomy" id="519541"/>
    <lineage>
        <taxon>Eukaryota</taxon>
        <taxon>Metazoa</taxon>
        <taxon>Porifera</taxon>
        <taxon>Demospongiae</taxon>
        <taxon>Heteroscleromorpha</taxon>
        <taxon>Tetractinellida</taxon>
        <taxon>Astrophorina</taxon>
        <taxon>Geodiidae</taxon>
        <taxon>Geodia</taxon>
    </lineage>
</organism>
<feature type="domain" description="Cobalamin biosynthesis precorrin-8X methylmutase CobH/CbiC" evidence="7">
    <location>
        <begin position="13"/>
        <end position="211"/>
    </location>
</feature>
<evidence type="ECO:0000256" key="1">
    <source>
        <dbReference type="ARBA" id="ARBA00004953"/>
    </source>
</evidence>
<dbReference type="Gene3D" id="3.40.50.10230">
    <property type="entry name" value="Cobalamin biosynthesis CobH/CbiC, precorrin-8X methylmutase"/>
    <property type="match status" value="1"/>
</dbReference>
<dbReference type="SUPFAM" id="SSF63965">
    <property type="entry name" value="Precorrin-8X methylmutase CbiC/CobH"/>
    <property type="match status" value="1"/>
</dbReference>
<dbReference type="SUPFAM" id="SSF53800">
    <property type="entry name" value="Chelatase"/>
    <property type="match status" value="1"/>
</dbReference>
<accession>A0AA35TZF2</accession>
<dbReference type="Pfam" id="PF01903">
    <property type="entry name" value="CbiX"/>
    <property type="match status" value="2"/>
</dbReference>
<reference evidence="8" key="1">
    <citation type="submission" date="2023-03" db="EMBL/GenBank/DDBJ databases">
        <authorList>
            <person name="Steffen K."/>
            <person name="Cardenas P."/>
        </authorList>
    </citation>
    <scope>NUCLEOTIDE SEQUENCE</scope>
</reference>
<dbReference type="PANTHER" id="PTHR43588:SF1">
    <property type="entry name" value="COBALT-PRECORRIN-8 METHYLMUTASE"/>
    <property type="match status" value="1"/>
</dbReference>
<evidence type="ECO:0000256" key="4">
    <source>
        <dbReference type="ARBA" id="ARBA00022723"/>
    </source>
</evidence>
<keyword evidence="3" id="KW-0169">Cobalamin biosynthesis</keyword>
<evidence type="ECO:0000256" key="5">
    <source>
        <dbReference type="ARBA" id="ARBA00023235"/>
    </source>
</evidence>
<dbReference type="EMBL" id="CASHTH010004421">
    <property type="protein sequence ID" value="CAI8057089.1"/>
    <property type="molecule type" value="Genomic_DNA"/>
</dbReference>
<comment type="pathway">
    <text evidence="1">Cofactor biosynthesis; adenosylcobalamin biosynthesis.</text>
</comment>
<evidence type="ECO:0000256" key="2">
    <source>
        <dbReference type="ARBA" id="ARBA00009774"/>
    </source>
</evidence>
<dbReference type="Proteomes" id="UP001174909">
    <property type="component" value="Unassembled WGS sequence"/>
</dbReference>
<dbReference type="InterPro" id="IPR002762">
    <property type="entry name" value="CbiX-like"/>
</dbReference>
<proteinExistence type="inferred from homology"/>
<comment type="caution">
    <text evidence="8">The sequence shown here is derived from an EMBL/GenBank/DDBJ whole genome shotgun (WGS) entry which is preliminary data.</text>
</comment>
<gene>
    <name evidence="8" type="ORF">GBAR_LOCUS31100</name>
</gene>
<dbReference type="GO" id="GO:0016829">
    <property type="term" value="F:lyase activity"/>
    <property type="evidence" value="ECO:0007669"/>
    <property type="project" value="UniProtKB-KW"/>
</dbReference>
<dbReference type="InterPro" id="IPR003722">
    <property type="entry name" value="Cbl_synth_CobH/CbiC"/>
</dbReference>
<dbReference type="AlphaFoldDB" id="A0AA35TZF2"/>
<dbReference type="GO" id="GO:0016993">
    <property type="term" value="F:precorrin-8X methylmutase activity"/>
    <property type="evidence" value="ECO:0007669"/>
    <property type="project" value="InterPro"/>
</dbReference>
<keyword evidence="6" id="KW-0456">Lyase</keyword>
<protein>
    <submittedName>
        <fullName evidence="8">Cobalt-precorrin-8 methylmutase</fullName>
    </submittedName>
</protein>
<sequence>MTLVDKYALLPEEIDRQSLLMVADSLRDSASTGNLTDEQRYVLHRIVRAEGDPEIAADVRFSSTAIESAIASLRHTKRVVTDVRMVQVGMSRAALAKNGVETSCLIDAPEVADRARREGTTRSVAAVRELAPQMDGAVVAIGNAPTALLALLDLIDAQQVAPAVVIGMPVGFVACPESKQELAARNIPHITILGRRGGSSAAAATVNALLDLLGGCPNTPVGLREVARRLATDLENDVSQIIVSCLEFLPPHPPEAVSILADSGVNRVVVAPYLLGNGKHATLEMEEELPLVRDRIAALPDGAAEPTDGKPIGVLIVKAGTQTRYDDCAWLKELGSWVERDLGSGFAVTVAQSHYGDPTMEHAVAELVKERNVGSLICVPYIFFPGLILQRNVLGTMAKLREEYPHVPMWVAPPLGVDDRLVAVASDRVRAAKALS</sequence>
<evidence type="ECO:0000259" key="7">
    <source>
        <dbReference type="Pfam" id="PF02570"/>
    </source>
</evidence>
<evidence type="ECO:0000313" key="9">
    <source>
        <dbReference type="Proteomes" id="UP001174909"/>
    </source>
</evidence>
<keyword evidence="4" id="KW-0479">Metal-binding</keyword>
<comment type="similarity">
    <text evidence="2">Belongs to the CobH/CbiC family.</text>
</comment>
<evidence type="ECO:0000313" key="8">
    <source>
        <dbReference type="EMBL" id="CAI8057089.1"/>
    </source>
</evidence>
<name>A0AA35TZF2_GEOBA</name>
<evidence type="ECO:0000256" key="6">
    <source>
        <dbReference type="ARBA" id="ARBA00023239"/>
    </source>
</evidence>
<dbReference type="PANTHER" id="PTHR43588">
    <property type="entry name" value="COBALT-PRECORRIN-8 METHYLMUTASE"/>
    <property type="match status" value="1"/>
</dbReference>
<evidence type="ECO:0000256" key="3">
    <source>
        <dbReference type="ARBA" id="ARBA00022573"/>
    </source>
</evidence>
<keyword evidence="9" id="KW-1185">Reference proteome</keyword>
<dbReference type="GO" id="GO:0046872">
    <property type="term" value="F:metal ion binding"/>
    <property type="evidence" value="ECO:0007669"/>
    <property type="project" value="UniProtKB-KW"/>
</dbReference>
<keyword evidence="5" id="KW-0413">Isomerase</keyword>